<gene>
    <name evidence="1" type="ORF">EDS130_LOCUS24153</name>
</gene>
<accession>A0A814UU92</accession>
<dbReference type="EMBL" id="CAJNOJ010000135">
    <property type="protein sequence ID" value="CAF1179356.1"/>
    <property type="molecule type" value="Genomic_DNA"/>
</dbReference>
<organism evidence="1 2">
    <name type="scientific">Adineta ricciae</name>
    <name type="common">Rotifer</name>
    <dbReference type="NCBI Taxonomy" id="249248"/>
    <lineage>
        <taxon>Eukaryota</taxon>
        <taxon>Metazoa</taxon>
        <taxon>Spiralia</taxon>
        <taxon>Gnathifera</taxon>
        <taxon>Rotifera</taxon>
        <taxon>Eurotatoria</taxon>
        <taxon>Bdelloidea</taxon>
        <taxon>Adinetida</taxon>
        <taxon>Adinetidae</taxon>
        <taxon>Adineta</taxon>
    </lineage>
</organism>
<dbReference type="Proteomes" id="UP000663852">
    <property type="component" value="Unassembled WGS sequence"/>
</dbReference>
<evidence type="ECO:0000313" key="2">
    <source>
        <dbReference type="Proteomes" id="UP000663852"/>
    </source>
</evidence>
<comment type="caution">
    <text evidence="1">The sequence shown here is derived from an EMBL/GenBank/DDBJ whole genome shotgun (WGS) entry which is preliminary data.</text>
</comment>
<evidence type="ECO:0000313" key="1">
    <source>
        <dbReference type="EMBL" id="CAF1179356.1"/>
    </source>
</evidence>
<name>A0A814UU92_ADIRI</name>
<dbReference type="OrthoDB" id="10459294at2759"/>
<protein>
    <submittedName>
        <fullName evidence="1">Uncharacterized protein</fullName>
    </submittedName>
</protein>
<sequence>MKNFFRTSIVITRIDLVLLRPGYYGTVGSGWLDEQLRGEQFDSFWNHVRSVHSLKYNEIILSCRVQIPVDSMNTKFKQMTQLIASTSGKLHDLVMSFALNNTNGAEFLKEFKTALKELDNQVTVLAQPINPNTTADSSSMSKFM</sequence>
<reference evidence="1" key="1">
    <citation type="submission" date="2021-02" db="EMBL/GenBank/DDBJ databases">
        <authorList>
            <person name="Nowell W R."/>
        </authorList>
    </citation>
    <scope>NUCLEOTIDE SEQUENCE</scope>
</reference>
<proteinExistence type="predicted"/>
<dbReference type="AlphaFoldDB" id="A0A814UU92"/>